<protein>
    <submittedName>
        <fullName evidence="1">Uncharacterized protein</fullName>
    </submittedName>
</protein>
<name>A0A450Y6W2_9GAMM</name>
<organism evidence="1">
    <name type="scientific">Candidatus Kentrum sp. SD</name>
    <dbReference type="NCBI Taxonomy" id="2126332"/>
    <lineage>
        <taxon>Bacteria</taxon>
        <taxon>Pseudomonadati</taxon>
        <taxon>Pseudomonadota</taxon>
        <taxon>Gammaproteobacteria</taxon>
        <taxon>Candidatus Kentrum</taxon>
    </lineage>
</organism>
<gene>
    <name evidence="2" type="ORF">BECKSD772E_GA0070983_10163</name>
    <name evidence="1" type="ORF">BECKSD772F_GA0070984_10137</name>
</gene>
<evidence type="ECO:0000313" key="1">
    <source>
        <dbReference type="EMBL" id="VFK37255.1"/>
    </source>
</evidence>
<dbReference type="AlphaFoldDB" id="A0A450Y6W2"/>
<dbReference type="EMBL" id="CAADFR010000013">
    <property type="protein sequence ID" value="VFK37255.1"/>
    <property type="molecule type" value="Genomic_DNA"/>
</dbReference>
<dbReference type="EMBL" id="CAADFU010000016">
    <property type="protein sequence ID" value="VFK42273.1"/>
    <property type="molecule type" value="Genomic_DNA"/>
</dbReference>
<evidence type="ECO:0000313" key="2">
    <source>
        <dbReference type="EMBL" id="VFK42273.1"/>
    </source>
</evidence>
<reference evidence="1" key="1">
    <citation type="submission" date="2019-02" db="EMBL/GenBank/DDBJ databases">
        <authorList>
            <person name="Gruber-Vodicka R. H."/>
            <person name="Seah K. B. B."/>
        </authorList>
    </citation>
    <scope>NUCLEOTIDE SEQUENCE</scope>
    <source>
        <strain evidence="2">BECK_S1320</strain>
        <strain evidence="1">BECK_S1321</strain>
    </source>
</reference>
<accession>A0A450Y6W2</accession>
<sequence>MKTATCSRGKKKSGLPRIPRALGCLIMNFSINQGCLKADFSRAVTLTTNPFHDPGMMWFNVRKRAIREFVA</sequence>
<proteinExistence type="predicted"/>